<dbReference type="Proteomes" id="UP000482960">
    <property type="component" value="Unassembled WGS sequence"/>
</dbReference>
<feature type="transmembrane region" description="Helical" evidence="1">
    <location>
        <begin position="119"/>
        <end position="135"/>
    </location>
</feature>
<dbReference type="RefSeq" id="WP_173081116.1">
    <property type="nucleotide sequence ID" value="NZ_BAABJB010000038.1"/>
</dbReference>
<keyword evidence="3" id="KW-1185">Reference proteome</keyword>
<keyword evidence="1" id="KW-0812">Transmembrane</keyword>
<sequence>MTGTRLGEASLAWLCHPVTVVATFILLINDHVLKAAAPGLVTGKLSDVAGLVAAPALVAFVAGLVAPRLPGHAGALGALGLTGLAFAAVKATSAGAAAASATWSLVRAGSVIRADRTDLLTLPALALAWWAYHLSRREPAPERLVRAVRLAVVLPLVTLAVAATSAAAYPTANRVMVRDGVLLAAGGETFQVGGRYVHVIATTDGRTWRVATEAEQQALNMSTPSTMACAGTECFRIVEGAMRVEQSVDGGATWATAWSLSEGRRRFLARAYPEPATGPFVSVAVAALPRPGGSVVAVANGRDGLLVRDGSGQWRRVGFPVPVEAPAGYRASPVPALTERGARLASEYLVAMLTIAVAVGFGLLGGGRPGRWLLAIPVGLTVGLAMVLFAGASVFLGMPALGIVVVNALLIVAGVAAYALGGGAHVARAAVVLLLGAGTVMVAMQPMIGWSAGSPDDHTTAARLAVLLGGIGMVATIAVGQLTRLAWPRPRSDLVATLRE</sequence>
<keyword evidence="1" id="KW-0472">Membrane</keyword>
<dbReference type="AlphaFoldDB" id="A0A6V8LAC4"/>
<feature type="transmembrane region" description="Helical" evidence="1">
    <location>
        <begin position="78"/>
        <end position="99"/>
    </location>
</feature>
<protein>
    <submittedName>
        <fullName evidence="2">Uncharacterized protein</fullName>
    </submittedName>
</protein>
<accession>A0A6V8LAC4</accession>
<feature type="transmembrane region" description="Helical" evidence="1">
    <location>
        <begin position="460"/>
        <end position="482"/>
    </location>
</feature>
<feature type="transmembrane region" description="Helical" evidence="1">
    <location>
        <begin position="372"/>
        <end position="394"/>
    </location>
</feature>
<proteinExistence type="predicted"/>
<feature type="transmembrane region" description="Helical" evidence="1">
    <location>
        <begin position="400"/>
        <end position="420"/>
    </location>
</feature>
<reference evidence="2 3" key="2">
    <citation type="submission" date="2020-03" db="EMBL/GenBank/DDBJ databases">
        <authorList>
            <person name="Ichikawa N."/>
            <person name="Kimura A."/>
            <person name="Kitahashi Y."/>
            <person name="Uohara A."/>
        </authorList>
    </citation>
    <scope>NUCLEOTIDE SEQUENCE [LARGE SCALE GENOMIC DNA]</scope>
    <source>
        <strain evidence="2 3">NBRC 108638</strain>
    </source>
</reference>
<comment type="caution">
    <text evidence="2">The sequence shown here is derived from an EMBL/GenBank/DDBJ whole genome shotgun (WGS) entry which is preliminary data.</text>
</comment>
<organism evidence="2 3">
    <name type="scientific">Phytohabitans rumicis</name>
    <dbReference type="NCBI Taxonomy" id="1076125"/>
    <lineage>
        <taxon>Bacteria</taxon>
        <taxon>Bacillati</taxon>
        <taxon>Actinomycetota</taxon>
        <taxon>Actinomycetes</taxon>
        <taxon>Micromonosporales</taxon>
        <taxon>Micromonosporaceae</taxon>
    </lineage>
</organism>
<feature type="transmembrane region" description="Helical" evidence="1">
    <location>
        <begin position="147"/>
        <end position="169"/>
    </location>
</feature>
<evidence type="ECO:0000313" key="2">
    <source>
        <dbReference type="EMBL" id="GFJ94162.1"/>
    </source>
</evidence>
<evidence type="ECO:0000313" key="3">
    <source>
        <dbReference type="Proteomes" id="UP000482960"/>
    </source>
</evidence>
<keyword evidence="1" id="KW-1133">Transmembrane helix</keyword>
<feature type="transmembrane region" description="Helical" evidence="1">
    <location>
        <begin position="427"/>
        <end position="448"/>
    </location>
</feature>
<dbReference type="SUPFAM" id="SSF110296">
    <property type="entry name" value="Oligoxyloglucan reducing end-specific cellobiohydrolase"/>
    <property type="match status" value="1"/>
</dbReference>
<feature type="transmembrane region" description="Helical" evidence="1">
    <location>
        <begin position="9"/>
        <end position="28"/>
    </location>
</feature>
<evidence type="ECO:0000256" key="1">
    <source>
        <dbReference type="SAM" id="Phobius"/>
    </source>
</evidence>
<feature type="transmembrane region" description="Helical" evidence="1">
    <location>
        <begin position="48"/>
        <end position="66"/>
    </location>
</feature>
<reference evidence="2 3" key="1">
    <citation type="submission" date="2020-03" db="EMBL/GenBank/DDBJ databases">
        <title>Whole genome shotgun sequence of Phytohabitans rumicis NBRC 108638.</title>
        <authorList>
            <person name="Komaki H."/>
            <person name="Tamura T."/>
        </authorList>
    </citation>
    <scope>NUCLEOTIDE SEQUENCE [LARGE SCALE GENOMIC DNA]</scope>
    <source>
        <strain evidence="2 3">NBRC 108638</strain>
    </source>
</reference>
<dbReference type="EMBL" id="BLPG01000001">
    <property type="protein sequence ID" value="GFJ94162.1"/>
    <property type="molecule type" value="Genomic_DNA"/>
</dbReference>
<feature type="transmembrane region" description="Helical" evidence="1">
    <location>
        <begin position="348"/>
        <end position="365"/>
    </location>
</feature>
<gene>
    <name evidence="2" type="ORF">Prum_078040</name>
</gene>
<name>A0A6V8LAC4_9ACTN</name>